<gene>
    <name evidence="1" type="ordered locus">NT01EI_2000</name>
</gene>
<evidence type="ECO:0000313" key="1">
    <source>
        <dbReference type="EMBL" id="ACR69176.1"/>
    </source>
</evidence>
<reference evidence="1 2" key="2">
    <citation type="journal article" date="2012" name="J. Bacteriol.">
        <title>Genome Sequence of Edwardsiella ictaluri 93-146, a Strain Associated with a Natural Channel Catfish Outbreak of Enteric Septicemia of Catfish.</title>
        <authorList>
            <person name="Williams M.L."/>
            <person name="Gillaspy A.F."/>
            <person name="Dyer D.W."/>
            <person name="Thune R.L."/>
            <person name="Waldbieser G.C."/>
            <person name="Schuster S.C."/>
            <person name="Gipson J."/>
            <person name="Zaitshik J."/>
            <person name="Landry C."/>
            <person name="Banes M.M."/>
            <person name="Lawrence M.L."/>
        </authorList>
    </citation>
    <scope>NUCLEOTIDE SEQUENCE [LARGE SCALE GENOMIC DNA]</scope>
    <source>
        <strain evidence="1 2">93-146</strain>
    </source>
</reference>
<sequence length="42" mass="4779">MPKMTVLCQGGIGFWQKVANDPGLFTAHQGNINRGHRYRKHL</sequence>
<proteinExistence type="predicted"/>
<organism evidence="1 2">
    <name type="scientific">Edwardsiella ictaluri (strain 93-146)</name>
    <dbReference type="NCBI Taxonomy" id="634503"/>
    <lineage>
        <taxon>Bacteria</taxon>
        <taxon>Pseudomonadati</taxon>
        <taxon>Pseudomonadota</taxon>
        <taxon>Gammaproteobacteria</taxon>
        <taxon>Enterobacterales</taxon>
        <taxon>Hafniaceae</taxon>
        <taxon>Edwardsiella</taxon>
    </lineage>
</organism>
<dbReference type="EMBL" id="CP001600">
    <property type="protein sequence ID" value="ACR69176.1"/>
    <property type="molecule type" value="Genomic_DNA"/>
</dbReference>
<accession>C5BA54</accession>
<protein>
    <submittedName>
        <fullName evidence="1">Uncharacterized protein</fullName>
    </submittedName>
</protein>
<dbReference type="KEGG" id="eic:NT01EI_2000"/>
<dbReference type="HOGENOM" id="CLU_3250694_0_0_6"/>
<evidence type="ECO:0000313" key="2">
    <source>
        <dbReference type="Proteomes" id="UP000001485"/>
    </source>
</evidence>
<dbReference type="Proteomes" id="UP000001485">
    <property type="component" value="Chromosome"/>
</dbReference>
<reference evidence="2" key="1">
    <citation type="submission" date="2009-03" db="EMBL/GenBank/DDBJ databases">
        <title>Complete genome sequence of Edwardsiella ictaluri 93-146.</title>
        <authorList>
            <person name="Williams M.L."/>
            <person name="Gillaspy A.F."/>
            <person name="Dyer D.W."/>
            <person name="Thune R.L."/>
            <person name="Waldbieser G.C."/>
            <person name="Schuster S.C."/>
            <person name="Gipson J."/>
            <person name="Zaitshik J."/>
            <person name="Landry C."/>
            <person name="Lawrence M.L."/>
        </authorList>
    </citation>
    <scope>NUCLEOTIDE SEQUENCE [LARGE SCALE GENOMIC DNA]</scope>
    <source>
        <strain evidence="2">93-146</strain>
    </source>
</reference>
<name>C5BA54_EDWI9</name>
<dbReference type="AlphaFoldDB" id="C5BA54"/>